<dbReference type="AlphaFoldDB" id="A0A7W4JEN6"/>
<protein>
    <submittedName>
        <fullName evidence="2">ABC transporter substrate-binding protein</fullName>
    </submittedName>
</protein>
<feature type="domain" description="SsuA/THI5-like" evidence="1">
    <location>
        <begin position="54"/>
        <end position="251"/>
    </location>
</feature>
<dbReference type="PROSITE" id="PS51318">
    <property type="entry name" value="TAT"/>
    <property type="match status" value="1"/>
</dbReference>
<dbReference type="RefSeq" id="WP_182967092.1">
    <property type="nucleotide sequence ID" value="NZ_BAABGC010000073.1"/>
</dbReference>
<sequence>MASVVSHSPGGRSIGRRSLLAGMAAATVAGARRAGAAEAAEPLTLATNWYAQAELGGFYSAVATGCYQRQGLAVTIRSGGPQVNAMQLLLGGQCDMIIAQPEAVVTAVLNGLPVVTIGATFQKCMTGFLVHPDIADLAALKGHPILISTEARATYWPWLRRTFGYSDAQASVYTFNMQPFVHDPAMAIQSFISSEPYAAERQGIPFRFLLFDDAGYPSYSNAVVVSRRLLEQRPDMLLRFLRASAEGWIDYLHGDARPGDAAIRADNPNVTADHLAWSRARLRAVHGMGPAGGLAMAMDDHQWGRIGTMVCQTAGIADTGRWKGAYTLDLVRQLTATLPA</sequence>
<evidence type="ECO:0000313" key="3">
    <source>
        <dbReference type="Proteomes" id="UP000525623"/>
    </source>
</evidence>
<name>A0A7W4JEN6_9PROT</name>
<dbReference type="GO" id="GO:0009228">
    <property type="term" value="P:thiamine biosynthetic process"/>
    <property type="evidence" value="ECO:0007669"/>
    <property type="project" value="InterPro"/>
</dbReference>
<dbReference type="Proteomes" id="UP000525623">
    <property type="component" value="Unassembled WGS sequence"/>
</dbReference>
<reference evidence="2 3" key="1">
    <citation type="submission" date="2020-04" db="EMBL/GenBank/DDBJ databases">
        <title>Description of novel Gluconacetobacter.</title>
        <authorList>
            <person name="Sombolestani A."/>
        </authorList>
    </citation>
    <scope>NUCLEOTIDE SEQUENCE [LARGE SCALE GENOMIC DNA]</scope>
    <source>
        <strain evidence="2 3">LMG 27725</strain>
    </source>
</reference>
<dbReference type="InterPro" id="IPR015168">
    <property type="entry name" value="SsuA/THI5"/>
</dbReference>
<dbReference type="Gene3D" id="3.40.190.10">
    <property type="entry name" value="Periplasmic binding protein-like II"/>
    <property type="match status" value="2"/>
</dbReference>
<dbReference type="PANTHER" id="PTHR31528:SF3">
    <property type="entry name" value="THIAMINE BIOSYNTHESIS PROTEIN HI_0357-RELATED"/>
    <property type="match status" value="1"/>
</dbReference>
<dbReference type="PANTHER" id="PTHR31528">
    <property type="entry name" value="4-AMINO-5-HYDROXYMETHYL-2-METHYLPYRIMIDINE PHOSPHATE SYNTHASE THI11-RELATED"/>
    <property type="match status" value="1"/>
</dbReference>
<evidence type="ECO:0000313" key="2">
    <source>
        <dbReference type="EMBL" id="MBB2179887.1"/>
    </source>
</evidence>
<dbReference type="InterPro" id="IPR027939">
    <property type="entry name" value="NMT1/THI5"/>
</dbReference>
<organism evidence="2 3">
    <name type="scientific">Gluconacetobacter tumulicola</name>
    <dbReference type="NCBI Taxonomy" id="1017177"/>
    <lineage>
        <taxon>Bacteria</taxon>
        <taxon>Pseudomonadati</taxon>
        <taxon>Pseudomonadota</taxon>
        <taxon>Alphaproteobacteria</taxon>
        <taxon>Acetobacterales</taxon>
        <taxon>Acetobacteraceae</taxon>
        <taxon>Gluconacetobacter</taxon>
    </lineage>
</organism>
<proteinExistence type="predicted"/>
<evidence type="ECO:0000259" key="1">
    <source>
        <dbReference type="Pfam" id="PF09084"/>
    </source>
</evidence>
<dbReference type="SUPFAM" id="SSF53850">
    <property type="entry name" value="Periplasmic binding protein-like II"/>
    <property type="match status" value="1"/>
</dbReference>
<gene>
    <name evidence="2" type="ORF">HLH29_12005</name>
</gene>
<keyword evidence="3" id="KW-1185">Reference proteome</keyword>
<dbReference type="InterPro" id="IPR006311">
    <property type="entry name" value="TAT_signal"/>
</dbReference>
<accession>A0A7W4JEN6</accession>
<dbReference type="Pfam" id="PF09084">
    <property type="entry name" value="NMT1"/>
    <property type="match status" value="1"/>
</dbReference>
<comment type="caution">
    <text evidence="2">The sequence shown here is derived from an EMBL/GenBank/DDBJ whole genome shotgun (WGS) entry which is preliminary data.</text>
</comment>
<dbReference type="EMBL" id="JABEQL010000015">
    <property type="protein sequence ID" value="MBB2179887.1"/>
    <property type="molecule type" value="Genomic_DNA"/>
</dbReference>